<feature type="compositionally biased region" description="Low complexity" evidence="1">
    <location>
        <begin position="126"/>
        <end position="138"/>
    </location>
</feature>
<evidence type="ECO:0000313" key="3">
    <source>
        <dbReference type="Proteomes" id="UP000822688"/>
    </source>
</evidence>
<feature type="compositionally biased region" description="Basic and acidic residues" evidence="1">
    <location>
        <begin position="109"/>
        <end position="125"/>
    </location>
</feature>
<feature type="compositionally biased region" description="Basic residues" evidence="1">
    <location>
        <begin position="165"/>
        <end position="178"/>
    </location>
</feature>
<name>A0A8T0HIB9_CERPU</name>
<reference evidence="2 3" key="1">
    <citation type="submission" date="2020-06" db="EMBL/GenBank/DDBJ databases">
        <title>WGS assembly of Ceratodon purpureus strain R40.</title>
        <authorList>
            <person name="Carey S.B."/>
            <person name="Jenkins J."/>
            <person name="Shu S."/>
            <person name="Lovell J.T."/>
            <person name="Sreedasyam A."/>
            <person name="Maumus F."/>
            <person name="Tiley G.P."/>
            <person name="Fernandez-Pozo N."/>
            <person name="Barry K."/>
            <person name="Chen C."/>
            <person name="Wang M."/>
            <person name="Lipzen A."/>
            <person name="Daum C."/>
            <person name="Saski C.A."/>
            <person name="Payton A.C."/>
            <person name="Mcbreen J.C."/>
            <person name="Conrad R.E."/>
            <person name="Kollar L.M."/>
            <person name="Olsson S."/>
            <person name="Huttunen S."/>
            <person name="Landis J.B."/>
            <person name="Wickett N.J."/>
            <person name="Johnson M.G."/>
            <person name="Rensing S.A."/>
            <person name="Grimwood J."/>
            <person name="Schmutz J."/>
            <person name="Mcdaniel S.F."/>
        </authorList>
    </citation>
    <scope>NUCLEOTIDE SEQUENCE [LARGE SCALE GENOMIC DNA]</scope>
    <source>
        <strain evidence="2 3">R40</strain>
    </source>
</reference>
<evidence type="ECO:0000313" key="2">
    <source>
        <dbReference type="EMBL" id="KAG0570777.1"/>
    </source>
</evidence>
<comment type="caution">
    <text evidence="2">The sequence shown here is derived from an EMBL/GenBank/DDBJ whole genome shotgun (WGS) entry which is preliminary data.</text>
</comment>
<organism evidence="2 3">
    <name type="scientific">Ceratodon purpureus</name>
    <name type="common">Fire moss</name>
    <name type="synonym">Dicranum purpureum</name>
    <dbReference type="NCBI Taxonomy" id="3225"/>
    <lineage>
        <taxon>Eukaryota</taxon>
        <taxon>Viridiplantae</taxon>
        <taxon>Streptophyta</taxon>
        <taxon>Embryophyta</taxon>
        <taxon>Bryophyta</taxon>
        <taxon>Bryophytina</taxon>
        <taxon>Bryopsida</taxon>
        <taxon>Dicranidae</taxon>
        <taxon>Pseudoditrichales</taxon>
        <taxon>Ditrichaceae</taxon>
        <taxon>Ceratodon</taxon>
    </lineage>
</organism>
<accession>A0A8T0HIB9</accession>
<gene>
    <name evidence="2" type="ORF">KC19_6G187200</name>
</gene>
<protein>
    <submittedName>
        <fullName evidence="2">Uncharacterized protein</fullName>
    </submittedName>
</protein>
<dbReference type="AlphaFoldDB" id="A0A8T0HIB9"/>
<dbReference type="EMBL" id="CM026427">
    <property type="protein sequence ID" value="KAG0570777.1"/>
    <property type="molecule type" value="Genomic_DNA"/>
</dbReference>
<sequence>MPSRRSPKLPSPRNFTKCRKGGVTIILHSPANPLIQHRRHLPSPNPPRAPKRTRDPQSPKSHGPEALPVSPPNQSGSATPDRNRHKHNEPNNHATNNNLPSRNLPGSGKGRDLLRYEPSKQKDLETSTTTTLSRTTAATHEEKYQDAEAPDDATNAPLQDETSGRKTRGKKRRRIRRAPRAEQGVSERGDLEADVERIEAPGVMSRCVRVRA</sequence>
<proteinExistence type="predicted"/>
<keyword evidence="3" id="KW-1185">Reference proteome</keyword>
<dbReference type="Proteomes" id="UP000822688">
    <property type="component" value="Chromosome 6"/>
</dbReference>
<feature type="region of interest" description="Disordered" evidence="1">
    <location>
        <begin position="1"/>
        <end position="190"/>
    </location>
</feature>
<evidence type="ECO:0000256" key="1">
    <source>
        <dbReference type="SAM" id="MobiDB-lite"/>
    </source>
</evidence>